<gene>
    <name evidence="5" type="primary">ppiD</name>
    <name evidence="5" type="ORF">MAMC_01233</name>
</gene>
<evidence type="ECO:0000256" key="3">
    <source>
        <dbReference type="ARBA" id="ARBA00023136"/>
    </source>
</evidence>
<evidence type="ECO:0000313" key="6">
    <source>
        <dbReference type="Proteomes" id="UP000381693"/>
    </source>
</evidence>
<dbReference type="PANTHER" id="PTHR47529:SF1">
    <property type="entry name" value="PERIPLASMIC CHAPERONE PPID"/>
    <property type="match status" value="1"/>
</dbReference>
<keyword evidence="3" id="KW-0472">Membrane</keyword>
<dbReference type="SUPFAM" id="SSF109998">
    <property type="entry name" value="Triger factor/SurA peptide-binding domain-like"/>
    <property type="match status" value="1"/>
</dbReference>
<keyword evidence="5" id="KW-0413">Isomerase</keyword>
<dbReference type="GO" id="GO:0005886">
    <property type="term" value="C:plasma membrane"/>
    <property type="evidence" value="ECO:0007669"/>
    <property type="project" value="UniProtKB-SubCell"/>
</dbReference>
<evidence type="ECO:0000313" key="5">
    <source>
        <dbReference type="EMBL" id="VVM06757.1"/>
    </source>
</evidence>
<dbReference type="GO" id="GO:0003755">
    <property type="term" value="F:peptidyl-prolyl cis-trans isomerase activity"/>
    <property type="evidence" value="ECO:0007669"/>
    <property type="project" value="UniProtKB-EC"/>
</dbReference>
<dbReference type="OrthoDB" id="179643at2"/>
<dbReference type="Pfam" id="PF13624">
    <property type="entry name" value="SurA_N_3"/>
    <property type="match status" value="1"/>
</dbReference>
<evidence type="ECO:0000256" key="2">
    <source>
        <dbReference type="ARBA" id="ARBA00022475"/>
    </source>
</evidence>
<keyword evidence="6" id="KW-1185">Reference proteome</keyword>
<keyword evidence="4" id="KW-0143">Chaperone</keyword>
<dbReference type="RefSeq" id="WP_142525257.1">
    <property type="nucleotide sequence ID" value="NZ_CABFUZ020000125.1"/>
</dbReference>
<sequence>MLKIFRSHSGFLVLILGLIGLSFLLFYNVPALSRLRSGAVGKIAGEGVSLEQFRLSRQAAEIEMALFSGGRLPRQGEVDRLLNEIAWGRLIFLAEAKRLHCVVPDDTVVRAIQALPFLQKDGKYNEELYNQFVSGFLGSRGIKGERFVEIVREGLLIDQVKLSLVAPIQVVPREVERVYRAEFGPAKILVVRLGEEQFLPSVTVTPEEVDKEMRLRASDPSLRIPEERKIAFVEFALSPEQQKLPEKERKEAEEKLLRRAEDFAVAVSREEVKKKAFFEKAKELGLPVREIGSFSEEKPPDLPGGEGAALAEAAFGLSEENPISEPLPSGAGFRVLVLKEVEPSRPRPQAELREIVRQKLTERMALEKLFERGKELAVGLRKDLAAGKSFDALLREKQLAAETLTRFVPAEPPKDLRDAAEIAFVSHLLDPGELSPFVPVPGGGMLVYLVSREAPLVPESKELLRQLEEGLRGGREQAFLEEWLTEQNRKPGYQVPRSLAAAGREEP</sequence>
<dbReference type="InterPro" id="IPR027304">
    <property type="entry name" value="Trigger_fact/SurA_dom_sf"/>
</dbReference>
<name>A0A5E6ML26_9BACT</name>
<keyword evidence="2" id="KW-1003">Cell membrane</keyword>
<dbReference type="InterPro" id="IPR052029">
    <property type="entry name" value="PpiD_chaperone"/>
</dbReference>
<protein>
    <submittedName>
        <fullName evidence="5">Peptidyl-prolyl cis-trans isomerase D</fullName>
        <ecNumber evidence="5">5.2.1.8</ecNumber>
    </submittedName>
</protein>
<reference evidence="5" key="1">
    <citation type="submission" date="2019-09" db="EMBL/GenBank/DDBJ databases">
        <authorList>
            <person name="Cremers G."/>
        </authorList>
    </citation>
    <scope>NUCLEOTIDE SEQUENCE [LARGE SCALE GENOMIC DNA]</scope>
    <source>
        <strain evidence="5">3B</strain>
    </source>
</reference>
<evidence type="ECO:0000256" key="1">
    <source>
        <dbReference type="ARBA" id="ARBA00004236"/>
    </source>
</evidence>
<evidence type="ECO:0000256" key="4">
    <source>
        <dbReference type="ARBA" id="ARBA00023186"/>
    </source>
</evidence>
<dbReference type="AlphaFoldDB" id="A0A5E6ML26"/>
<dbReference type="EC" id="5.2.1.8" evidence="5"/>
<proteinExistence type="predicted"/>
<comment type="subcellular location">
    <subcellularLocation>
        <location evidence="1">Cell membrane</location>
    </subcellularLocation>
</comment>
<organism evidence="5 6">
    <name type="scientific">Methylacidimicrobium cyclopophantes</name>
    <dbReference type="NCBI Taxonomy" id="1041766"/>
    <lineage>
        <taxon>Bacteria</taxon>
        <taxon>Pseudomonadati</taxon>
        <taxon>Verrucomicrobiota</taxon>
        <taxon>Methylacidimicrobium</taxon>
    </lineage>
</organism>
<dbReference type="Proteomes" id="UP000381693">
    <property type="component" value="Unassembled WGS sequence"/>
</dbReference>
<accession>A0A5E6ML26</accession>
<dbReference type="PANTHER" id="PTHR47529">
    <property type="entry name" value="PEPTIDYL-PROLYL CIS-TRANS ISOMERASE D"/>
    <property type="match status" value="1"/>
</dbReference>
<comment type="caution">
    <text evidence="5">The sequence shown here is derived from an EMBL/GenBank/DDBJ whole genome shotgun (WGS) entry which is preliminary data.</text>
</comment>
<dbReference type="EMBL" id="CABFUZ020000125">
    <property type="protein sequence ID" value="VVM06757.1"/>
    <property type="molecule type" value="Genomic_DNA"/>
</dbReference>